<feature type="compositionally biased region" description="Gly residues" evidence="1">
    <location>
        <begin position="98"/>
        <end position="109"/>
    </location>
</feature>
<evidence type="ECO:0000256" key="1">
    <source>
        <dbReference type="SAM" id="MobiDB-lite"/>
    </source>
</evidence>
<keyword evidence="3" id="KW-1185">Reference proteome</keyword>
<sequence>MEQRNQEKEKRVKGVDGNPSGAKRTPPQPGVLLVTTGNRLGVNELIEPPGAAPETQPKLAGLAQTEHTLTPTKTALISPLCLAPPVPDPIQPRHETHGGNGCWGQGVRM</sequence>
<dbReference type="Proteomes" id="UP000290572">
    <property type="component" value="Unassembled WGS sequence"/>
</dbReference>
<accession>A0A498N9G9</accession>
<reference evidence="2 3" key="1">
    <citation type="submission" date="2018-03" db="EMBL/GenBank/DDBJ databases">
        <title>Draft genome sequence of Rohu Carp (Labeo rohita).</title>
        <authorList>
            <person name="Das P."/>
            <person name="Kushwaha B."/>
            <person name="Joshi C.G."/>
            <person name="Kumar D."/>
            <person name="Nagpure N.S."/>
            <person name="Sahoo L."/>
            <person name="Das S.P."/>
            <person name="Bit A."/>
            <person name="Patnaik S."/>
            <person name="Meher P.K."/>
            <person name="Jayasankar P."/>
            <person name="Koringa P.G."/>
            <person name="Patel N.V."/>
            <person name="Hinsu A.T."/>
            <person name="Kumar R."/>
            <person name="Pandey M."/>
            <person name="Agarwal S."/>
            <person name="Srivastava S."/>
            <person name="Singh M."/>
            <person name="Iquebal M.A."/>
            <person name="Jaiswal S."/>
            <person name="Angadi U.B."/>
            <person name="Kumar N."/>
            <person name="Raza M."/>
            <person name="Shah T.M."/>
            <person name="Rai A."/>
            <person name="Jena J.K."/>
        </authorList>
    </citation>
    <scope>NUCLEOTIDE SEQUENCE [LARGE SCALE GENOMIC DNA]</scope>
    <source>
        <strain evidence="2">DASCIFA01</strain>
        <tissue evidence="2">Testis</tissue>
    </source>
</reference>
<feature type="region of interest" description="Disordered" evidence="1">
    <location>
        <begin position="1"/>
        <end position="32"/>
    </location>
</feature>
<protein>
    <submittedName>
        <fullName evidence="2">Uncharacterized protein</fullName>
    </submittedName>
</protein>
<proteinExistence type="predicted"/>
<evidence type="ECO:0000313" key="3">
    <source>
        <dbReference type="Proteomes" id="UP000290572"/>
    </source>
</evidence>
<dbReference type="AlphaFoldDB" id="A0A498N9G9"/>
<name>A0A498N9G9_LABRO</name>
<comment type="caution">
    <text evidence="2">The sequence shown here is derived from an EMBL/GenBank/DDBJ whole genome shotgun (WGS) entry which is preliminary data.</text>
</comment>
<feature type="compositionally biased region" description="Basic and acidic residues" evidence="1">
    <location>
        <begin position="1"/>
        <end position="14"/>
    </location>
</feature>
<feature type="region of interest" description="Disordered" evidence="1">
    <location>
        <begin position="87"/>
        <end position="109"/>
    </location>
</feature>
<evidence type="ECO:0000313" key="2">
    <source>
        <dbReference type="EMBL" id="RXN28943.1"/>
    </source>
</evidence>
<organism evidence="2 3">
    <name type="scientific">Labeo rohita</name>
    <name type="common">Indian major carp</name>
    <name type="synonym">Cyprinus rohita</name>
    <dbReference type="NCBI Taxonomy" id="84645"/>
    <lineage>
        <taxon>Eukaryota</taxon>
        <taxon>Metazoa</taxon>
        <taxon>Chordata</taxon>
        <taxon>Craniata</taxon>
        <taxon>Vertebrata</taxon>
        <taxon>Euteleostomi</taxon>
        <taxon>Actinopterygii</taxon>
        <taxon>Neopterygii</taxon>
        <taxon>Teleostei</taxon>
        <taxon>Ostariophysi</taxon>
        <taxon>Cypriniformes</taxon>
        <taxon>Cyprinidae</taxon>
        <taxon>Labeoninae</taxon>
        <taxon>Labeonini</taxon>
        <taxon>Labeo</taxon>
    </lineage>
</organism>
<gene>
    <name evidence="2" type="ORF">ROHU_018672</name>
</gene>
<dbReference type="EMBL" id="QBIY01011822">
    <property type="protein sequence ID" value="RXN28943.1"/>
    <property type="molecule type" value="Genomic_DNA"/>
</dbReference>